<dbReference type="Gene3D" id="3.40.309.10">
    <property type="entry name" value="Aldehyde Dehydrogenase, Chain A, domain 2"/>
    <property type="match status" value="1"/>
</dbReference>
<evidence type="ECO:0000256" key="1">
    <source>
        <dbReference type="ARBA" id="ARBA00023002"/>
    </source>
</evidence>
<dbReference type="InterPro" id="IPR050485">
    <property type="entry name" value="Proline_metab_enzyme"/>
</dbReference>
<dbReference type="PANTHER" id="PTHR42862">
    <property type="entry name" value="DELTA-1-PYRROLINE-5-CARBOXYLATE DEHYDROGENASE 1, ISOFORM A-RELATED"/>
    <property type="match status" value="1"/>
</dbReference>
<dbReference type="RefSeq" id="WP_078761783.1">
    <property type="nucleotide sequence ID" value="NZ_FUWS01000006.1"/>
</dbReference>
<evidence type="ECO:0000313" key="5">
    <source>
        <dbReference type="Proteomes" id="UP000190637"/>
    </source>
</evidence>
<dbReference type="InterPro" id="IPR011975">
    <property type="entry name" value="PaaN_2"/>
</dbReference>
<dbReference type="InterPro" id="IPR015590">
    <property type="entry name" value="Aldehyde_DH_dom"/>
</dbReference>
<dbReference type="NCBIfam" id="TIGR02288">
    <property type="entry name" value="PaaN_2"/>
    <property type="match status" value="1"/>
</dbReference>
<accession>A0A1T4R3R6</accession>
<dbReference type="GO" id="GO:0003842">
    <property type="term" value="F:L-glutamate gamma-semialdehyde dehydrogenase activity"/>
    <property type="evidence" value="ECO:0007669"/>
    <property type="project" value="TreeGrafter"/>
</dbReference>
<reference evidence="4 5" key="1">
    <citation type="submission" date="2017-02" db="EMBL/GenBank/DDBJ databases">
        <authorList>
            <person name="Peterson S.W."/>
        </authorList>
    </citation>
    <scope>NUCLEOTIDE SEQUENCE [LARGE SCALE GENOMIC DNA]</scope>
    <source>
        <strain evidence="4 5">DSM 45154</strain>
    </source>
</reference>
<organism evidence="4 5">
    <name type="scientific">Marinactinospora thermotolerans DSM 45154</name>
    <dbReference type="NCBI Taxonomy" id="1122192"/>
    <lineage>
        <taxon>Bacteria</taxon>
        <taxon>Bacillati</taxon>
        <taxon>Actinomycetota</taxon>
        <taxon>Actinomycetes</taxon>
        <taxon>Streptosporangiales</taxon>
        <taxon>Nocardiopsidaceae</taxon>
        <taxon>Marinactinospora</taxon>
    </lineage>
</organism>
<name>A0A1T4R3R6_9ACTN</name>
<evidence type="ECO:0000259" key="3">
    <source>
        <dbReference type="Pfam" id="PF00171"/>
    </source>
</evidence>
<keyword evidence="2" id="KW-0520">NAD</keyword>
<feature type="domain" description="Aldehyde dehydrogenase" evidence="3">
    <location>
        <begin position="106"/>
        <end position="487"/>
    </location>
</feature>
<dbReference type="InterPro" id="IPR016162">
    <property type="entry name" value="Ald_DH_N"/>
</dbReference>
<dbReference type="SUPFAM" id="SSF53720">
    <property type="entry name" value="ALDH-like"/>
    <property type="match status" value="1"/>
</dbReference>
<protein>
    <submittedName>
        <fullName evidence="4">Phenylacetic acid degradation protein paaN</fullName>
    </submittedName>
</protein>
<dbReference type="EMBL" id="FUWS01000006">
    <property type="protein sequence ID" value="SKA10278.1"/>
    <property type="molecule type" value="Genomic_DNA"/>
</dbReference>
<dbReference type="STRING" id="1122192.SAMN02745673_02457"/>
<dbReference type="GO" id="GO:0010133">
    <property type="term" value="P:L-proline catabolic process to L-glutamate"/>
    <property type="evidence" value="ECO:0007669"/>
    <property type="project" value="TreeGrafter"/>
</dbReference>
<dbReference type="OrthoDB" id="5288459at2"/>
<keyword evidence="5" id="KW-1185">Reference proteome</keyword>
<dbReference type="Gene3D" id="3.40.605.10">
    <property type="entry name" value="Aldehyde Dehydrogenase, Chain A, domain 1"/>
    <property type="match status" value="1"/>
</dbReference>
<dbReference type="Pfam" id="PF00171">
    <property type="entry name" value="Aldedh"/>
    <property type="match status" value="1"/>
</dbReference>
<sequence>MSGLPQTPVRDDVVGELVERHRPLLDRALEAVSTREYWAAYEEDRDAYGPDAEKEGEAAFQARLGKPFALGQPAVDGLVGPEPEQGGERSPFGSLLRISYPHVDPDRLFPAMRAAMRGWARTTPEERAAVCAEILARINRRSHEFAHAATHTSGQGSLMAFHAGAAHAQDRGLEAVAHVLAEQTRLPARVEWRKPTADGAEVLAKTFSPVPRGIGLVIGGRTVPTWSAYPGLFASLTAGNAVLVKPHPEAVLPLAMTVEVAREVLREAGFAPDLVCLAAEYPGEGVARDLATRPEVRIIDYTGKPDFGAWLRENCRQATVFTHTSAVNSLFVESTRDYRGLVGNVAFTLALYSGRLCTGPQNLFLPEAGIATDEGHKDFDRVIADIGAALDGLLSQGSESAELLGAIGDSETLECHRRAAAGEFGEVLHAAPGVSHPAHPAAELCTPVIVRGEAGADALFTEHPGPVYFAVPVPSAEQAFETMAETARRSGSLVAGVHTVRPDVREQAEEFARESGVNLSLDLTGPWLMTQASIFSDVHGTGANASGNAAVFHGSFVTSRFSVVGVRRRVDERDRP</sequence>
<dbReference type="InterPro" id="IPR016161">
    <property type="entry name" value="Ald_DH/histidinol_DH"/>
</dbReference>
<dbReference type="InterPro" id="IPR016163">
    <property type="entry name" value="Ald_DH_C"/>
</dbReference>
<gene>
    <name evidence="4" type="ORF">SAMN02745673_02457</name>
</gene>
<dbReference type="GO" id="GO:0009898">
    <property type="term" value="C:cytoplasmic side of plasma membrane"/>
    <property type="evidence" value="ECO:0007669"/>
    <property type="project" value="TreeGrafter"/>
</dbReference>
<dbReference type="Proteomes" id="UP000190637">
    <property type="component" value="Unassembled WGS sequence"/>
</dbReference>
<evidence type="ECO:0000256" key="2">
    <source>
        <dbReference type="ARBA" id="ARBA00023027"/>
    </source>
</evidence>
<evidence type="ECO:0000313" key="4">
    <source>
        <dbReference type="EMBL" id="SKA10278.1"/>
    </source>
</evidence>
<proteinExistence type="predicted"/>
<dbReference type="PANTHER" id="PTHR42862:SF1">
    <property type="entry name" value="DELTA-1-PYRROLINE-5-CARBOXYLATE DEHYDROGENASE 2, ISOFORM A-RELATED"/>
    <property type="match status" value="1"/>
</dbReference>
<dbReference type="AlphaFoldDB" id="A0A1T4R3R6"/>
<keyword evidence="1" id="KW-0560">Oxidoreductase</keyword>